<name>A0AAV5TIR2_9BILA</name>
<evidence type="ECO:0000256" key="6">
    <source>
        <dbReference type="SAM" id="Phobius"/>
    </source>
</evidence>
<sequence>IAVFVSREDDITVVGLMNTFLPQYNANAHVVIGHKNGHSISVLTGIIIAGVLPGPLYFASLYLRSIILAEIARQSITLSERTRKLHRKFLSMLTAQASVP</sequence>
<comment type="subcellular location">
    <subcellularLocation>
        <location evidence="1">Membrane</location>
        <topology evidence="1">Multi-pass membrane protein</topology>
    </subcellularLocation>
</comment>
<evidence type="ECO:0000256" key="3">
    <source>
        <dbReference type="ARBA" id="ARBA00022692"/>
    </source>
</evidence>
<keyword evidence="8" id="KW-1185">Reference proteome</keyword>
<feature type="non-terminal residue" evidence="7">
    <location>
        <position position="1"/>
    </location>
</feature>
<protein>
    <recommendedName>
        <fullName evidence="9">G protein-coupled receptor</fullName>
    </recommendedName>
</protein>
<keyword evidence="4 6" id="KW-1133">Transmembrane helix</keyword>
<organism evidence="7 8">
    <name type="scientific">Pristionchus entomophagus</name>
    <dbReference type="NCBI Taxonomy" id="358040"/>
    <lineage>
        <taxon>Eukaryota</taxon>
        <taxon>Metazoa</taxon>
        <taxon>Ecdysozoa</taxon>
        <taxon>Nematoda</taxon>
        <taxon>Chromadorea</taxon>
        <taxon>Rhabditida</taxon>
        <taxon>Rhabditina</taxon>
        <taxon>Diplogasteromorpha</taxon>
        <taxon>Diplogasteroidea</taxon>
        <taxon>Neodiplogasteridae</taxon>
        <taxon>Pristionchus</taxon>
    </lineage>
</organism>
<evidence type="ECO:0000313" key="8">
    <source>
        <dbReference type="Proteomes" id="UP001432027"/>
    </source>
</evidence>
<evidence type="ECO:0000256" key="1">
    <source>
        <dbReference type="ARBA" id="ARBA00004141"/>
    </source>
</evidence>
<dbReference type="InterPro" id="IPR050920">
    <property type="entry name" value="Nematode_rcpt-like_delta"/>
</dbReference>
<feature type="transmembrane region" description="Helical" evidence="6">
    <location>
        <begin position="40"/>
        <end position="63"/>
    </location>
</feature>
<dbReference type="GO" id="GO:0016020">
    <property type="term" value="C:membrane"/>
    <property type="evidence" value="ECO:0007669"/>
    <property type="project" value="UniProtKB-SubCell"/>
</dbReference>
<keyword evidence="3 6" id="KW-0812">Transmembrane</keyword>
<dbReference type="PANTHER" id="PTHR22945">
    <property type="entry name" value="SERPENTINE RECEPTOR, CLASS D DELTA"/>
    <property type="match status" value="1"/>
</dbReference>
<proteinExistence type="inferred from homology"/>
<evidence type="ECO:0000313" key="7">
    <source>
        <dbReference type="EMBL" id="GMS94255.1"/>
    </source>
</evidence>
<dbReference type="EMBL" id="BTSX01000004">
    <property type="protein sequence ID" value="GMS94255.1"/>
    <property type="molecule type" value="Genomic_DNA"/>
</dbReference>
<evidence type="ECO:0008006" key="9">
    <source>
        <dbReference type="Google" id="ProtNLM"/>
    </source>
</evidence>
<feature type="non-terminal residue" evidence="7">
    <location>
        <position position="100"/>
    </location>
</feature>
<evidence type="ECO:0000256" key="5">
    <source>
        <dbReference type="ARBA" id="ARBA00023136"/>
    </source>
</evidence>
<dbReference type="PANTHER" id="PTHR22945:SF40">
    <property type="entry name" value="SERPENTINE RECEPTOR, CLASS D (DELTA)-RELATED"/>
    <property type="match status" value="1"/>
</dbReference>
<evidence type="ECO:0000256" key="4">
    <source>
        <dbReference type="ARBA" id="ARBA00022989"/>
    </source>
</evidence>
<dbReference type="Proteomes" id="UP001432027">
    <property type="component" value="Unassembled WGS sequence"/>
</dbReference>
<keyword evidence="5 6" id="KW-0472">Membrane</keyword>
<reference evidence="7" key="1">
    <citation type="submission" date="2023-10" db="EMBL/GenBank/DDBJ databases">
        <title>Genome assembly of Pristionchus species.</title>
        <authorList>
            <person name="Yoshida K."/>
            <person name="Sommer R.J."/>
        </authorList>
    </citation>
    <scope>NUCLEOTIDE SEQUENCE</scope>
    <source>
        <strain evidence="7">RS0144</strain>
    </source>
</reference>
<dbReference type="Pfam" id="PF10317">
    <property type="entry name" value="7TM_GPCR_Srd"/>
    <property type="match status" value="1"/>
</dbReference>
<dbReference type="InterPro" id="IPR019421">
    <property type="entry name" value="7TM_GPCR_serpentine_rcpt_Srd"/>
</dbReference>
<gene>
    <name evidence="7" type="ORF">PENTCL1PPCAC_16430</name>
</gene>
<evidence type="ECO:0000256" key="2">
    <source>
        <dbReference type="ARBA" id="ARBA00009166"/>
    </source>
</evidence>
<comment type="similarity">
    <text evidence="2">Belongs to the nematode receptor-like protein srd family.</text>
</comment>
<accession>A0AAV5TIR2</accession>
<dbReference type="AlphaFoldDB" id="A0AAV5TIR2"/>
<comment type="caution">
    <text evidence="7">The sequence shown here is derived from an EMBL/GenBank/DDBJ whole genome shotgun (WGS) entry which is preliminary data.</text>
</comment>